<dbReference type="GO" id="GO:0000156">
    <property type="term" value="F:phosphorelay response regulator activity"/>
    <property type="evidence" value="ECO:0007669"/>
    <property type="project" value="TreeGrafter"/>
</dbReference>
<keyword evidence="12" id="KW-1133">Transmembrane helix</keyword>
<dbReference type="Pfam" id="PF00512">
    <property type="entry name" value="HisKA"/>
    <property type="match status" value="1"/>
</dbReference>
<evidence type="ECO:0000256" key="11">
    <source>
        <dbReference type="ARBA" id="ARBA00023136"/>
    </source>
</evidence>
<dbReference type="PRINTS" id="PR00344">
    <property type="entry name" value="BCTRLSENSOR"/>
</dbReference>
<reference evidence="14 15" key="1">
    <citation type="submission" date="2016-11" db="EMBL/GenBank/DDBJ databases">
        <authorList>
            <person name="Jaros S."/>
            <person name="Januszkiewicz K."/>
            <person name="Wedrychowicz H."/>
        </authorList>
    </citation>
    <scope>NUCLEOTIDE SEQUENCE [LARGE SCALE GENOMIC DNA]</scope>
    <source>
        <strain evidence="14 15">KHT3</strain>
    </source>
</reference>
<dbReference type="InterPro" id="IPR050351">
    <property type="entry name" value="BphY/WalK/GraS-like"/>
</dbReference>
<dbReference type="Gene3D" id="1.10.287.130">
    <property type="match status" value="1"/>
</dbReference>
<dbReference type="Proteomes" id="UP000184130">
    <property type="component" value="Unassembled WGS sequence"/>
</dbReference>
<dbReference type="SMART" id="SM00387">
    <property type="entry name" value="HATPase_c"/>
    <property type="match status" value="1"/>
</dbReference>
<dbReference type="CDD" id="cd00075">
    <property type="entry name" value="HATPase"/>
    <property type="match status" value="1"/>
</dbReference>
<evidence type="ECO:0000256" key="1">
    <source>
        <dbReference type="ARBA" id="ARBA00000085"/>
    </source>
</evidence>
<dbReference type="Pfam" id="PF02518">
    <property type="entry name" value="HATPase_c"/>
    <property type="match status" value="1"/>
</dbReference>
<gene>
    <name evidence="14" type="ORF">SAMN05216463_11726</name>
</gene>
<evidence type="ECO:0000256" key="3">
    <source>
        <dbReference type="ARBA" id="ARBA00012438"/>
    </source>
</evidence>
<keyword evidence="12" id="KW-0812">Transmembrane</keyword>
<evidence type="ECO:0000313" key="15">
    <source>
        <dbReference type="Proteomes" id="UP000184130"/>
    </source>
</evidence>
<keyword evidence="7" id="KW-0547">Nucleotide-binding</keyword>
<feature type="domain" description="Histidine kinase" evidence="13">
    <location>
        <begin position="309"/>
        <end position="530"/>
    </location>
</feature>
<dbReference type="GO" id="GO:0007234">
    <property type="term" value="P:osmosensory signaling via phosphorelay pathway"/>
    <property type="evidence" value="ECO:0007669"/>
    <property type="project" value="TreeGrafter"/>
</dbReference>
<keyword evidence="11 12" id="KW-0472">Membrane</keyword>
<evidence type="ECO:0000256" key="10">
    <source>
        <dbReference type="ARBA" id="ARBA00023012"/>
    </source>
</evidence>
<evidence type="ECO:0000256" key="9">
    <source>
        <dbReference type="ARBA" id="ARBA00022840"/>
    </source>
</evidence>
<keyword evidence="8 14" id="KW-0418">Kinase</keyword>
<evidence type="ECO:0000256" key="8">
    <source>
        <dbReference type="ARBA" id="ARBA00022777"/>
    </source>
</evidence>
<sequence length="534" mass="61626">MILRFKKSLIFAHDMKKSTIWTIAIVMGLSFVGLLYLQISYIDAMVKMKKEQFDESVKRSLYQASRNLEMNETQRYLMKDVKETERKAFKQDSVMVDGIDGTIKHSHQFAVAADDGTVYSSFELKTFAIRPANVPKAMILRTDKNSIAEASKSLQEIVRNRYIYEKALLDEVVYKILYTASDKPLKERVNFKLLDQDIRTELLNNGINIPYHLRVETSDGREVYRCPEYSAEGEEYFFPQALFQNDPSSKNGVVKIHFPDMSSYIFSSIRFMIPAVVFTVVLLLTFLFTIVVIFRQKRYTEIKNDFINNMTHELKTPIASISLAAQMMNDDSVTKSEQMTKHLSGVITDESKRLRFLVEKVLQMSMFDKKSIVFKKKELDLNEMIENIAQSFTLRVEHTGGKIYTEIEAVDSAIFVDEVHFQNAITNLMDNAVKYRKPEEPLDIYIKTWNERDLLCFSIRDTGQGIKKENVKKIFEKFYRVHTGNVHDVKGFGLGLAYVKKIINLHDGEIKCDSELGKGTTFTVSLPVLKEDEN</sequence>
<keyword evidence="5" id="KW-0597">Phosphoprotein</keyword>
<evidence type="ECO:0000256" key="7">
    <source>
        <dbReference type="ARBA" id="ARBA00022741"/>
    </source>
</evidence>
<dbReference type="EC" id="2.7.13.3" evidence="3"/>
<dbReference type="InterPro" id="IPR004358">
    <property type="entry name" value="Sig_transdc_His_kin-like_C"/>
</dbReference>
<dbReference type="AlphaFoldDB" id="A0A1M6WKY5"/>
<dbReference type="SUPFAM" id="SSF47384">
    <property type="entry name" value="Homodimeric domain of signal transducing histidine kinase"/>
    <property type="match status" value="1"/>
</dbReference>
<organism evidence="14 15">
    <name type="scientific">Xylanibacter ruminicola</name>
    <name type="common">Prevotella ruminicola</name>
    <dbReference type="NCBI Taxonomy" id="839"/>
    <lineage>
        <taxon>Bacteria</taxon>
        <taxon>Pseudomonadati</taxon>
        <taxon>Bacteroidota</taxon>
        <taxon>Bacteroidia</taxon>
        <taxon>Bacteroidales</taxon>
        <taxon>Prevotellaceae</taxon>
        <taxon>Xylanibacter</taxon>
    </lineage>
</organism>
<dbReference type="InterPro" id="IPR003661">
    <property type="entry name" value="HisK_dim/P_dom"/>
</dbReference>
<dbReference type="FunFam" id="3.30.565.10:FF:000023">
    <property type="entry name" value="PAS domain-containing sensor histidine kinase"/>
    <property type="match status" value="1"/>
</dbReference>
<dbReference type="GO" id="GO:0005886">
    <property type="term" value="C:plasma membrane"/>
    <property type="evidence" value="ECO:0007669"/>
    <property type="project" value="UniProtKB-SubCell"/>
</dbReference>
<keyword evidence="10" id="KW-0902">Two-component regulatory system</keyword>
<dbReference type="SMART" id="SM00388">
    <property type="entry name" value="HisKA"/>
    <property type="match status" value="1"/>
</dbReference>
<evidence type="ECO:0000256" key="4">
    <source>
        <dbReference type="ARBA" id="ARBA00022475"/>
    </source>
</evidence>
<dbReference type="InterPro" id="IPR005467">
    <property type="entry name" value="His_kinase_dom"/>
</dbReference>
<dbReference type="GO" id="GO:0030295">
    <property type="term" value="F:protein kinase activator activity"/>
    <property type="evidence" value="ECO:0007669"/>
    <property type="project" value="TreeGrafter"/>
</dbReference>
<dbReference type="InterPro" id="IPR003594">
    <property type="entry name" value="HATPase_dom"/>
</dbReference>
<comment type="catalytic activity">
    <reaction evidence="1">
        <text>ATP + protein L-histidine = ADP + protein N-phospho-L-histidine.</text>
        <dbReference type="EC" id="2.7.13.3"/>
    </reaction>
</comment>
<keyword evidence="6" id="KW-0808">Transferase</keyword>
<evidence type="ECO:0000256" key="6">
    <source>
        <dbReference type="ARBA" id="ARBA00022679"/>
    </source>
</evidence>
<comment type="subcellular location">
    <subcellularLocation>
        <location evidence="2">Cell membrane</location>
    </subcellularLocation>
</comment>
<evidence type="ECO:0000256" key="2">
    <source>
        <dbReference type="ARBA" id="ARBA00004236"/>
    </source>
</evidence>
<dbReference type="InterPro" id="IPR036890">
    <property type="entry name" value="HATPase_C_sf"/>
</dbReference>
<dbReference type="CDD" id="cd00082">
    <property type="entry name" value="HisKA"/>
    <property type="match status" value="1"/>
</dbReference>
<dbReference type="EMBL" id="FRBD01000017">
    <property type="protein sequence ID" value="SHK94420.1"/>
    <property type="molecule type" value="Genomic_DNA"/>
</dbReference>
<dbReference type="PANTHER" id="PTHR42878">
    <property type="entry name" value="TWO-COMPONENT HISTIDINE KINASE"/>
    <property type="match status" value="1"/>
</dbReference>
<evidence type="ECO:0000259" key="13">
    <source>
        <dbReference type="PROSITE" id="PS50109"/>
    </source>
</evidence>
<accession>A0A1M6WKY5</accession>
<dbReference type="PANTHER" id="PTHR42878:SF13">
    <property type="entry name" value="HISTIDINE KINASE"/>
    <property type="match status" value="1"/>
</dbReference>
<dbReference type="InterPro" id="IPR036097">
    <property type="entry name" value="HisK_dim/P_sf"/>
</dbReference>
<dbReference type="PROSITE" id="PS50109">
    <property type="entry name" value="HIS_KIN"/>
    <property type="match status" value="1"/>
</dbReference>
<feature type="transmembrane region" description="Helical" evidence="12">
    <location>
        <begin position="271"/>
        <end position="294"/>
    </location>
</feature>
<dbReference type="GO" id="GO:0000155">
    <property type="term" value="F:phosphorelay sensor kinase activity"/>
    <property type="evidence" value="ECO:0007669"/>
    <property type="project" value="InterPro"/>
</dbReference>
<evidence type="ECO:0000313" key="14">
    <source>
        <dbReference type="EMBL" id="SHK94420.1"/>
    </source>
</evidence>
<evidence type="ECO:0000256" key="5">
    <source>
        <dbReference type="ARBA" id="ARBA00022553"/>
    </source>
</evidence>
<name>A0A1M6WKY5_XYLRU</name>
<evidence type="ECO:0000256" key="12">
    <source>
        <dbReference type="SAM" id="Phobius"/>
    </source>
</evidence>
<feature type="transmembrane region" description="Helical" evidence="12">
    <location>
        <begin position="20"/>
        <end position="39"/>
    </location>
</feature>
<keyword evidence="4" id="KW-1003">Cell membrane</keyword>
<keyword evidence="9" id="KW-0067">ATP-binding</keyword>
<proteinExistence type="predicted"/>
<dbReference type="Gene3D" id="3.30.565.10">
    <property type="entry name" value="Histidine kinase-like ATPase, C-terminal domain"/>
    <property type="match status" value="1"/>
</dbReference>
<protein>
    <recommendedName>
        <fullName evidence="3">histidine kinase</fullName>
        <ecNumber evidence="3">2.7.13.3</ecNumber>
    </recommendedName>
</protein>
<dbReference type="SUPFAM" id="SSF55874">
    <property type="entry name" value="ATPase domain of HSP90 chaperone/DNA topoisomerase II/histidine kinase"/>
    <property type="match status" value="1"/>
</dbReference>
<dbReference type="GO" id="GO:0005524">
    <property type="term" value="F:ATP binding"/>
    <property type="evidence" value="ECO:0007669"/>
    <property type="project" value="UniProtKB-KW"/>
</dbReference>